<feature type="chain" id="PRO_5011690664" evidence="1">
    <location>
        <begin position="21"/>
        <end position="217"/>
    </location>
</feature>
<organism evidence="2 3">
    <name type="scientific">Lutibacter oricola</name>
    <dbReference type="NCBI Taxonomy" id="762486"/>
    <lineage>
        <taxon>Bacteria</taxon>
        <taxon>Pseudomonadati</taxon>
        <taxon>Bacteroidota</taxon>
        <taxon>Flavobacteriia</taxon>
        <taxon>Flavobacteriales</taxon>
        <taxon>Flavobacteriaceae</taxon>
        <taxon>Lutibacter</taxon>
    </lineage>
</organism>
<dbReference type="SUPFAM" id="SSF56925">
    <property type="entry name" value="OMPA-like"/>
    <property type="match status" value="1"/>
</dbReference>
<dbReference type="Proteomes" id="UP000199595">
    <property type="component" value="Unassembled WGS sequence"/>
</dbReference>
<sequence length="217" mass="23967">MKKLLFSLLVLGLVSVNTFAQETSEDYSKWQIRLRGLVIEPDQKAEVEIIKGNVDVGTQFIPELDFTYFFSKNWAAELILGTTKHDVNTIDSDLTLLGGPSSAEVDLGNVWLLPPTLTLQYHFNGDKAHPYLGAGVNYTMFYNVDAGDVVDVDYENAFGVAMQAGIDFDLNDKWFINADVKYIFLSTDVTVNAGAAILDADVDINPFIAGIGIGRRF</sequence>
<dbReference type="GO" id="GO:0019867">
    <property type="term" value="C:outer membrane"/>
    <property type="evidence" value="ECO:0007669"/>
    <property type="project" value="InterPro"/>
</dbReference>
<dbReference type="Pfam" id="PF03922">
    <property type="entry name" value="OmpW"/>
    <property type="match status" value="1"/>
</dbReference>
<dbReference type="PANTHER" id="PTHR36920">
    <property type="match status" value="1"/>
</dbReference>
<dbReference type="EMBL" id="FNNJ01000002">
    <property type="protein sequence ID" value="SDW93498.1"/>
    <property type="molecule type" value="Genomic_DNA"/>
</dbReference>
<dbReference type="InterPro" id="IPR011250">
    <property type="entry name" value="OMP/PagP_B-barrel"/>
</dbReference>
<reference evidence="2 3" key="1">
    <citation type="submission" date="2016-10" db="EMBL/GenBank/DDBJ databases">
        <authorList>
            <person name="de Groot N.N."/>
        </authorList>
    </citation>
    <scope>NUCLEOTIDE SEQUENCE [LARGE SCALE GENOMIC DNA]</scope>
    <source>
        <strain evidence="2 3">DSM 24956</strain>
    </source>
</reference>
<dbReference type="AlphaFoldDB" id="A0A1H2XLB8"/>
<dbReference type="InterPro" id="IPR005618">
    <property type="entry name" value="OMPW"/>
</dbReference>
<keyword evidence="1" id="KW-0732">Signal</keyword>
<keyword evidence="3" id="KW-1185">Reference proteome</keyword>
<feature type="signal peptide" evidence="1">
    <location>
        <begin position="1"/>
        <end position="20"/>
    </location>
</feature>
<dbReference type="GO" id="GO:0055085">
    <property type="term" value="P:transmembrane transport"/>
    <property type="evidence" value="ECO:0007669"/>
    <property type="project" value="TreeGrafter"/>
</dbReference>
<dbReference type="RefSeq" id="WP_090121681.1">
    <property type="nucleotide sequence ID" value="NZ_FNNJ01000002.1"/>
</dbReference>
<protein>
    <submittedName>
        <fullName evidence="2">Outer membrane protein</fullName>
    </submittedName>
</protein>
<dbReference type="STRING" id="762486.SAMN05444411_102501"/>
<proteinExistence type="predicted"/>
<evidence type="ECO:0000313" key="3">
    <source>
        <dbReference type="Proteomes" id="UP000199595"/>
    </source>
</evidence>
<gene>
    <name evidence="2" type="ORF">SAMN05444411_102501</name>
</gene>
<dbReference type="PANTHER" id="PTHR36920:SF1">
    <property type="entry name" value="OUTER MEMBRANE PROTEIN W"/>
    <property type="match status" value="1"/>
</dbReference>
<dbReference type="OrthoDB" id="9807574at2"/>
<name>A0A1H2XLB8_9FLAO</name>
<evidence type="ECO:0000256" key="1">
    <source>
        <dbReference type="SAM" id="SignalP"/>
    </source>
</evidence>
<accession>A0A1H2XLB8</accession>
<dbReference type="Gene3D" id="2.40.160.20">
    <property type="match status" value="1"/>
</dbReference>
<evidence type="ECO:0000313" key="2">
    <source>
        <dbReference type="EMBL" id="SDW93498.1"/>
    </source>
</evidence>